<dbReference type="PROSITE" id="PS51276">
    <property type="entry name" value="PEPTIDASE_C56_PFPI"/>
    <property type="match status" value="1"/>
</dbReference>
<keyword evidence="3" id="KW-0645">Protease</keyword>
<proteinExistence type="inferred from homology"/>
<keyword evidence="3" id="KW-0326">Glycosidase</keyword>
<dbReference type="GO" id="GO:0016798">
    <property type="term" value="F:hydrolase activity, acting on glycosyl bonds"/>
    <property type="evidence" value="ECO:0007669"/>
    <property type="project" value="UniProtKB-KW"/>
</dbReference>
<dbReference type="AlphaFoldDB" id="A0A1A9GI05"/>
<dbReference type="PANTHER" id="PTHR42733:SF12">
    <property type="entry name" value="PROTEINASE"/>
    <property type="match status" value="1"/>
</dbReference>
<keyword evidence="4" id="KW-1185">Reference proteome</keyword>
<feature type="domain" description="DJ-1/PfpI" evidence="2">
    <location>
        <begin position="28"/>
        <end position="201"/>
    </location>
</feature>
<organism evidence="3 4">
    <name type="scientific">Nocardioides dokdonensis FR1436</name>
    <dbReference type="NCBI Taxonomy" id="1300347"/>
    <lineage>
        <taxon>Bacteria</taxon>
        <taxon>Bacillati</taxon>
        <taxon>Actinomycetota</taxon>
        <taxon>Actinomycetes</taxon>
        <taxon>Propionibacteriales</taxon>
        <taxon>Nocardioidaceae</taxon>
        <taxon>Nocardioides</taxon>
    </lineage>
</organism>
<protein>
    <submittedName>
        <fullName evidence="3">Putative cysteine protease YraA</fullName>
        <ecNumber evidence="3">3.2.-.-</ecNumber>
    </submittedName>
</protein>
<reference evidence="3 4" key="1">
    <citation type="submission" date="2016-03" db="EMBL/GenBank/DDBJ databases">
        <title>Complete genome sequence of a soil Actinobacterium, Nocardioides dokdonensis FR1436.</title>
        <authorList>
            <person name="Kwon S.-K."/>
            <person name="Kim K."/>
            <person name="Kim J.F."/>
        </authorList>
    </citation>
    <scope>NUCLEOTIDE SEQUENCE [LARGE SCALE GENOMIC DNA]</scope>
    <source>
        <strain evidence="3 4">FR1436</strain>
    </source>
</reference>
<evidence type="ECO:0000313" key="3">
    <source>
        <dbReference type="EMBL" id="ANH37874.1"/>
    </source>
</evidence>
<sequence>MQWRTYDDAGPDGPDPQEDLVSNDLTGKRVAFLVAQSGVEQPELTQPWQAIEDAGAEAVLIAPQAGKVQAFESDVNEAGSFEATLALGDADAATFDAVVLPGGTTNADALRVEEDAVAFLTEHIDAGKPVAVICHGPWTLVETGRLEGKTLTSFPSLQTDLRNAGATWVDEEAHTCPSGGWTLVSSRNPGDLDAFCEAAVAAFA</sequence>
<dbReference type="GO" id="GO:0006508">
    <property type="term" value="P:proteolysis"/>
    <property type="evidence" value="ECO:0007669"/>
    <property type="project" value="UniProtKB-KW"/>
</dbReference>
<evidence type="ECO:0000259" key="2">
    <source>
        <dbReference type="Pfam" id="PF01965"/>
    </source>
</evidence>
<dbReference type="GO" id="GO:0008233">
    <property type="term" value="F:peptidase activity"/>
    <property type="evidence" value="ECO:0007669"/>
    <property type="project" value="UniProtKB-KW"/>
</dbReference>
<evidence type="ECO:0000313" key="4">
    <source>
        <dbReference type="Proteomes" id="UP000077868"/>
    </source>
</evidence>
<dbReference type="PATRIC" id="fig|1300347.3.peg.1436"/>
<dbReference type="STRING" id="1300347.I601_1438"/>
<dbReference type="PANTHER" id="PTHR42733">
    <property type="entry name" value="DJ-1 PROTEIN"/>
    <property type="match status" value="1"/>
</dbReference>
<dbReference type="InterPro" id="IPR002818">
    <property type="entry name" value="DJ-1/PfpI"/>
</dbReference>
<dbReference type="InterPro" id="IPR029062">
    <property type="entry name" value="Class_I_gatase-like"/>
</dbReference>
<dbReference type="InterPro" id="IPR006286">
    <property type="entry name" value="C56_PfpI-like"/>
</dbReference>
<dbReference type="RefSeq" id="WP_237089577.1">
    <property type="nucleotide sequence ID" value="NZ_CP015079.1"/>
</dbReference>
<dbReference type="SUPFAM" id="SSF52317">
    <property type="entry name" value="Class I glutamine amidotransferase-like"/>
    <property type="match status" value="1"/>
</dbReference>
<name>A0A1A9GI05_9ACTN</name>
<evidence type="ECO:0000256" key="1">
    <source>
        <dbReference type="ARBA" id="ARBA00008542"/>
    </source>
</evidence>
<dbReference type="EMBL" id="CP015079">
    <property type="protein sequence ID" value="ANH37874.1"/>
    <property type="molecule type" value="Genomic_DNA"/>
</dbReference>
<dbReference type="Pfam" id="PF01965">
    <property type="entry name" value="DJ-1_PfpI"/>
    <property type="match status" value="1"/>
</dbReference>
<dbReference type="EC" id="3.2.-.-" evidence="3"/>
<dbReference type="KEGG" id="ndk:I601_1438"/>
<dbReference type="Proteomes" id="UP000077868">
    <property type="component" value="Chromosome"/>
</dbReference>
<accession>A0A1A9GI05</accession>
<keyword evidence="3" id="KW-0378">Hydrolase</keyword>
<comment type="similarity">
    <text evidence="1">Belongs to the peptidase C56 family.</text>
</comment>
<gene>
    <name evidence="3" type="primary">yraA</name>
    <name evidence="3" type="ORF">I601_1438</name>
</gene>
<dbReference type="CDD" id="cd03134">
    <property type="entry name" value="GATase1_PfpI_like"/>
    <property type="match status" value="1"/>
</dbReference>
<dbReference type="Gene3D" id="3.40.50.880">
    <property type="match status" value="1"/>
</dbReference>